<accession>A0A6A6RU17</accession>
<dbReference type="AlphaFoldDB" id="A0A6A6RU17"/>
<dbReference type="Gene3D" id="3.30.410.40">
    <property type="match status" value="1"/>
</dbReference>
<evidence type="ECO:0000313" key="3">
    <source>
        <dbReference type="EMBL" id="KAF2637738.1"/>
    </source>
</evidence>
<dbReference type="Pfam" id="PF05199">
    <property type="entry name" value="GMC_oxred_C"/>
    <property type="match status" value="1"/>
</dbReference>
<dbReference type="PANTHER" id="PTHR11552:SF80">
    <property type="entry name" value="GMC OXIDOREDUCTASE"/>
    <property type="match status" value="1"/>
</dbReference>
<dbReference type="SUPFAM" id="SSF51905">
    <property type="entry name" value="FAD/NAD(P)-binding domain"/>
    <property type="match status" value="1"/>
</dbReference>
<comment type="similarity">
    <text evidence="1">Belongs to the GMC oxidoreductase family.</text>
</comment>
<dbReference type="InterPro" id="IPR012132">
    <property type="entry name" value="GMC_OxRdtase"/>
</dbReference>
<dbReference type="GO" id="GO:0016614">
    <property type="term" value="F:oxidoreductase activity, acting on CH-OH group of donors"/>
    <property type="evidence" value="ECO:0007669"/>
    <property type="project" value="InterPro"/>
</dbReference>
<name>A0A6A6RU17_9PLEO</name>
<dbReference type="OrthoDB" id="269227at2759"/>
<feature type="domain" description="Glucose-methanol-choline oxidoreductase C-terminal" evidence="2">
    <location>
        <begin position="172"/>
        <end position="317"/>
    </location>
</feature>
<dbReference type="Gene3D" id="3.50.50.60">
    <property type="entry name" value="FAD/NAD(P)-binding domain"/>
    <property type="match status" value="1"/>
</dbReference>
<protein>
    <submittedName>
        <fullName evidence="3">FAD/NAD(P)-binding domain-containing protein</fullName>
    </submittedName>
</protein>
<sequence>MVPYRQDRLPILPTETCIWTQDLPDTAVPQKNNPVVVHDTNFAIKLDAGKYASWVTIGLTSPQLLLLSGIGPAAHLKEFNISIISDLPGVGQQVADNYETGILSLGKRAVQGFGEIFPAFWKTSKASIRNIYMWCGSFSFEGFWPGFPNIPPYFNTTHGPNQYECALVHMNPRSQAGLIELQSTDPRSVPAINLNFFKDGADHGLSAILEGVEWVRSWLGKVNGSDPNSLAPFQELHPCEGEIGKQNFTAESQNTYIKVRAYSHHASSSCRIGGDGDRFAVLDNKFRVRGVEGLRVVDASSFPKVPAGFPVLPTMMISEKATEVLLAEVAAAKK</sequence>
<evidence type="ECO:0000256" key="1">
    <source>
        <dbReference type="ARBA" id="ARBA00010790"/>
    </source>
</evidence>
<dbReference type="Proteomes" id="UP000799753">
    <property type="component" value="Unassembled WGS sequence"/>
</dbReference>
<dbReference type="PANTHER" id="PTHR11552">
    <property type="entry name" value="GLUCOSE-METHANOL-CHOLINE GMC OXIDOREDUCTASE"/>
    <property type="match status" value="1"/>
</dbReference>
<organism evidence="3 4">
    <name type="scientific">Massarina eburnea CBS 473.64</name>
    <dbReference type="NCBI Taxonomy" id="1395130"/>
    <lineage>
        <taxon>Eukaryota</taxon>
        <taxon>Fungi</taxon>
        <taxon>Dikarya</taxon>
        <taxon>Ascomycota</taxon>
        <taxon>Pezizomycotina</taxon>
        <taxon>Dothideomycetes</taxon>
        <taxon>Pleosporomycetidae</taxon>
        <taxon>Pleosporales</taxon>
        <taxon>Massarineae</taxon>
        <taxon>Massarinaceae</taxon>
        <taxon>Massarina</taxon>
    </lineage>
</organism>
<gene>
    <name evidence="3" type="ORF">P280DRAFT_520874</name>
</gene>
<dbReference type="InterPro" id="IPR007867">
    <property type="entry name" value="GMC_OxRtase_C"/>
</dbReference>
<proteinExistence type="inferred from homology"/>
<dbReference type="EMBL" id="MU006792">
    <property type="protein sequence ID" value="KAF2637738.1"/>
    <property type="molecule type" value="Genomic_DNA"/>
</dbReference>
<reference evidence="3" key="1">
    <citation type="journal article" date="2020" name="Stud. Mycol.">
        <title>101 Dothideomycetes genomes: a test case for predicting lifestyles and emergence of pathogens.</title>
        <authorList>
            <person name="Haridas S."/>
            <person name="Albert R."/>
            <person name="Binder M."/>
            <person name="Bloem J."/>
            <person name="Labutti K."/>
            <person name="Salamov A."/>
            <person name="Andreopoulos B."/>
            <person name="Baker S."/>
            <person name="Barry K."/>
            <person name="Bills G."/>
            <person name="Bluhm B."/>
            <person name="Cannon C."/>
            <person name="Castanera R."/>
            <person name="Culley D."/>
            <person name="Daum C."/>
            <person name="Ezra D."/>
            <person name="Gonzalez J."/>
            <person name="Henrissat B."/>
            <person name="Kuo A."/>
            <person name="Liang C."/>
            <person name="Lipzen A."/>
            <person name="Lutzoni F."/>
            <person name="Magnuson J."/>
            <person name="Mondo S."/>
            <person name="Nolan M."/>
            <person name="Ohm R."/>
            <person name="Pangilinan J."/>
            <person name="Park H.-J."/>
            <person name="Ramirez L."/>
            <person name="Alfaro M."/>
            <person name="Sun H."/>
            <person name="Tritt A."/>
            <person name="Yoshinaga Y."/>
            <person name="Zwiers L.-H."/>
            <person name="Turgeon B."/>
            <person name="Goodwin S."/>
            <person name="Spatafora J."/>
            <person name="Crous P."/>
            <person name="Grigoriev I."/>
        </authorList>
    </citation>
    <scope>NUCLEOTIDE SEQUENCE</scope>
    <source>
        <strain evidence="3">CBS 473.64</strain>
    </source>
</reference>
<keyword evidence="4" id="KW-1185">Reference proteome</keyword>
<evidence type="ECO:0000259" key="2">
    <source>
        <dbReference type="Pfam" id="PF05199"/>
    </source>
</evidence>
<evidence type="ECO:0000313" key="4">
    <source>
        <dbReference type="Proteomes" id="UP000799753"/>
    </source>
</evidence>
<dbReference type="SUPFAM" id="SSF54373">
    <property type="entry name" value="FAD-linked reductases, C-terminal domain"/>
    <property type="match status" value="1"/>
</dbReference>
<dbReference type="GO" id="GO:0050660">
    <property type="term" value="F:flavin adenine dinucleotide binding"/>
    <property type="evidence" value="ECO:0007669"/>
    <property type="project" value="InterPro"/>
</dbReference>
<dbReference type="InterPro" id="IPR036188">
    <property type="entry name" value="FAD/NAD-bd_sf"/>
</dbReference>